<dbReference type="CDD" id="cd03354">
    <property type="entry name" value="LbH_SAT"/>
    <property type="match status" value="1"/>
</dbReference>
<gene>
    <name evidence="5" type="primary">cysE_1</name>
    <name evidence="5" type="ORF">ERS852569_00473</name>
</gene>
<dbReference type="AlphaFoldDB" id="A0A174QI70"/>
<evidence type="ECO:0000256" key="1">
    <source>
        <dbReference type="ARBA" id="ARBA00007274"/>
    </source>
</evidence>
<keyword evidence="3 5" id="KW-0808">Transferase</keyword>
<dbReference type="SUPFAM" id="SSF51161">
    <property type="entry name" value="Trimeric LpxA-like enzymes"/>
    <property type="match status" value="1"/>
</dbReference>
<dbReference type="Gene3D" id="2.160.10.10">
    <property type="entry name" value="Hexapeptide repeat proteins"/>
    <property type="match status" value="1"/>
</dbReference>
<dbReference type="InterPro" id="IPR045304">
    <property type="entry name" value="LbH_SAT"/>
</dbReference>
<dbReference type="GO" id="GO:0006535">
    <property type="term" value="P:cysteine biosynthetic process from serine"/>
    <property type="evidence" value="ECO:0007669"/>
    <property type="project" value="InterPro"/>
</dbReference>
<dbReference type="InterPro" id="IPR011004">
    <property type="entry name" value="Trimer_LpxA-like_sf"/>
</dbReference>
<evidence type="ECO:0000256" key="3">
    <source>
        <dbReference type="ARBA" id="ARBA00022679"/>
    </source>
</evidence>
<protein>
    <recommendedName>
        <fullName evidence="2">Serine acetyltransferase</fullName>
    </recommendedName>
</protein>
<evidence type="ECO:0000256" key="4">
    <source>
        <dbReference type="ARBA" id="ARBA00023315"/>
    </source>
</evidence>
<dbReference type="GO" id="GO:0009001">
    <property type="term" value="F:serine O-acetyltransferase activity"/>
    <property type="evidence" value="ECO:0007669"/>
    <property type="project" value="InterPro"/>
</dbReference>
<dbReference type="InterPro" id="IPR005881">
    <property type="entry name" value="Ser_O-AcTrfase"/>
</dbReference>
<evidence type="ECO:0000313" key="5">
    <source>
        <dbReference type="EMBL" id="CUP70560.1"/>
    </source>
</evidence>
<organism evidence="5 6">
    <name type="scientific">Blautia obeum</name>
    <dbReference type="NCBI Taxonomy" id="40520"/>
    <lineage>
        <taxon>Bacteria</taxon>
        <taxon>Bacillati</taxon>
        <taxon>Bacillota</taxon>
        <taxon>Clostridia</taxon>
        <taxon>Lachnospirales</taxon>
        <taxon>Lachnospiraceae</taxon>
        <taxon>Blautia</taxon>
    </lineage>
</organism>
<dbReference type="Proteomes" id="UP000095762">
    <property type="component" value="Unassembled WGS sequence"/>
</dbReference>
<dbReference type="PANTHER" id="PTHR42811">
    <property type="entry name" value="SERINE ACETYLTRANSFERASE"/>
    <property type="match status" value="1"/>
</dbReference>
<dbReference type="GO" id="GO:0005737">
    <property type="term" value="C:cytoplasm"/>
    <property type="evidence" value="ECO:0007669"/>
    <property type="project" value="InterPro"/>
</dbReference>
<evidence type="ECO:0000313" key="6">
    <source>
        <dbReference type="Proteomes" id="UP000095762"/>
    </source>
</evidence>
<reference evidence="5 6" key="1">
    <citation type="submission" date="2015-09" db="EMBL/GenBank/DDBJ databases">
        <authorList>
            <consortium name="Pathogen Informatics"/>
        </authorList>
    </citation>
    <scope>NUCLEOTIDE SEQUENCE [LARGE SCALE GENOMIC DNA]</scope>
    <source>
        <strain evidence="5 6">2789STDY5834957</strain>
    </source>
</reference>
<dbReference type="PIRSF" id="PIRSF000441">
    <property type="entry name" value="CysE"/>
    <property type="match status" value="1"/>
</dbReference>
<dbReference type="InterPro" id="IPR001451">
    <property type="entry name" value="Hexapep"/>
</dbReference>
<name>A0A174QI70_9FIRM</name>
<dbReference type="EMBL" id="CZBP01000003">
    <property type="protein sequence ID" value="CUP70560.1"/>
    <property type="molecule type" value="Genomic_DNA"/>
</dbReference>
<dbReference type="RefSeq" id="WP_070100645.1">
    <property type="nucleotide sequence ID" value="NZ_CZBP01000003.1"/>
</dbReference>
<accession>A0A174QI70</accession>
<sequence length="145" mass="15694">MIIKIYRLENWLYNHHLKVFALIIKMIIRVMFSAVIPPSVSIGEGTFITYHGLGVVIHKNVVIGKNCCIRQHVTIAGGRGGIPTIGDNVEINAGAVIVGPVHIGNYVRIGANAVVIQDIPDNCTVVGVPAKVVRVYKPGENTFSI</sequence>
<keyword evidence="4 5" id="KW-0012">Acyltransferase</keyword>
<evidence type="ECO:0000256" key="2">
    <source>
        <dbReference type="ARBA" id="ARBA00018522"/>
    </source>
</evidence>
<comment type="similarity">
    <text evidence="1">Belongs to the transferase hexapeptide repeat family.</text>
</comment>
<dbReference type="Pfam" id="PF00132">
    <property type="entry name" value="Hexapep"/>
    <property type="match status" value="1"/>
</dbReference>
<proteinExistence type="inferred from homology"/>